<reference evidence="2" key="1">
    <citation type="submission" date="2021-01" db="EMBL/GenBank/DDBJ databases">
        <title>Caligus Genome Assembly.</title>
        <authorList>
            <person name="Gallardo-Escarate C."/>
        </authorList>
    </citation>
    <scope>NUCLEOTIDE SEQUENCE [LARGE SCALE GENOMIC DNA]</scope>
</reference>
<organism evidence="1 2">
    <name type="scientific">Caligus rogercresseyi</name>
    <name type="common">Sea louse</name>
    <dbReference type="NCBI Taxonomy" id="217165"/>
    <lineage>
        <taxon>Eukaryota</taxon>
        <taxon>Metazoa</taxon>
        <taxon>Ecdysozoa</taxon>
        <taxon>Arthropoda</taxon>
        <taxon>Crustacea</taxon>
        <taxon>Multicrustacea</taxon>
        <taxon>Hexanauplia</taxon>
        <taxon>Copepoda</taxon>
        <taxon>Siphonostomatoida</taxon>
        <taxon>Caligidae</taxon>
        <taxon>Caligus</taxon>
    </lineage>
</organism>
<evidence type="ECO:0000313" key="1">
    <source>
        <dbReference type="EMBL" id="QQP55011.1"/>
    </source>
</evidence>
<name>A0A7T8QTZ5_CALRO</name>
<sequence length="52" mass="5684">MSPKQDEAISTANRSAGSLESIAKKHVSRLESAVTGFEKQPIAKDRIFLLLI</sequence>
<keyword evidence="2" id="KW-1185">Reference proteome</keyword>
<dbReference type="AlphaFoldDB" id="A0A7T8QTZ5"/>
<protein>
    <submittedName>
        <fullName evidence="1">Uncharacterized protein</fullName>
    </submittedName>
</protein>
<gene>
    <name evidence="1" type="ORF">FKW44_008037</name>
</gene>
<dbReference type="EMBL" id="CP045894">
    <property type="protein sequence ID" value="QQP55011.1"/>
    <property type="molecule type" value="Genomic_DNA"/>
</dbReference>
<proteinExistence type="predicted"/>
<accession>A0A7T8QTZ5</accession>
<evidence type="ECO:0000313" key="2">
    <source>
        <dbReference type="Proteomes" id="UP000595437"/>
    </source>
</evidence>
<dbReference type="Proteomes" id="UP000595437">
    <property type="component" value="Chromosome 5"/>
</dbReference>